<dbReference type="PANTHER" id="PTHR35561:SF1">
    <property type="entry name" value="RNA 2',3'-CYCLIC PHOSPHODIESTERASE"/>
    <property type="match status" value="1"/>
</dbReference>
<dbReference type="NCBIfam" id="TIGR02258">
    <property type="entry name" value="2_5_ligase"/>
    <property type="match status" value="1"/>
</dbReference>
<evidence type="ECO:0000313" key="4">
    <source>
        <dbReference type="EMBL" id="AMO57276.1"/>
    </source>
</evidence>
<dbReference type="AlphaFoldDB" id="A0A142BEV0"/>
<proteinExistence type="inferred from homology"/>
<dbReference type="EMBL" id="CP013251">
    <property type="protein sequence ID" value="AMO57276.1"/>
    <property type="molecule type" value="Genomic_DNA"/>
</dbReference>
<feature type="short sequence motif" description="HXTX 2" evidence="2">
    <location>
        <begin position="190"/>
        <end position="193"/>
    </location>
</feature>
<dbReference type="KEGG" id="emp:EZMO1_3277"/>
<dbReference type="InterPro" id="IPR004175">
    <property type="entry name" value="RNA_CPDase"/>
</dbReference>
<dbReference type="PATRIC" id="fig|570277.3.peg.3519"/>
<feature type="active site" description="Proton donor" evidence="2">
    <location>
        <position position="104"/>
    </location>
</feature>
<dbReference type="InterPro" id="IPR009097">
    <property type="entry name" value="Cyclic_Pdiesterase"/>
</dbReference>
<dbReference type="STRING" id="570277.EZMO1_3277"/>
<feature type="region of interest" description="Disordered" evidence="3">
    <location>
        <begin position="34"/>
        <end position="54"/>
    </location>
</feature>
<protein>
    <recommendedName>
        <fullName evidence="2">RNA 2',3'-cyclic phosphodiesterase</fullName>
        <shortName evidence="2">RNA 2',3'-CPDase</shortName>
        <ecNumber evidence="2">3.1.4.58</ecNumber>
    </recommendedName>
</protein>
<keyword evidence="4" id="KW-0436">Ligase</keyword>
<gene>
    <name evidence="4" type="primary">ligT</name>
    <name evidence="4" type="ORF">EZMO1_3277</name>
</gene>
<feature type="active site" description="Proton acceptor" evidence="2">
    <location>
        <position position="190"/>
    </location>
</feature>
<dbReference type="GO" id="GO:0004113">
    <property type="term" value="F:2',3'-cyclic-nucleotide 3'-phosphodiesterase activity"/>
    <property type="evidence" value="ECO:0007669"/>
    <property type="project" value="InterPro"/>
</dbReference>
<reference evidence="4 5" key="1">
    <citation type="journal article" date="2016" name="Front. Microbiol.">
        <title>Genomic Insight into the Host-Endosymbiont Relationship of Endozoicomonas montiporae CL-33(T) with its Coral Host.</title>
        <authorList>
            <person name="Ding J.-Y."/>
            <person name="Shiu J.-H."/>
            <person name="Chen W.-M."/>
            <person name="Chiang Y.-R."/>
            <person name="Tang S.-L."/>
        </authorList>
    </citation>
    <scope>NUCLEOTIDE SEQUENCE [LARGE SCALE GENOMIC DNA]</scope>
    <source>
        <strain evidence="4 5">CL-33</strain>
    </source>
</reference>
<dbReference type="Pfam" id="PF13563">
    <property type="entry name" value="2_5_RNA_ligase2"/>
    <property type="match status" value="1"/>
</dbReference>
<accession>A0A142BEV0</accession>
<dbReference type="GO" id="GO:0016874">
    <property type="term" value="F:ligase activity"/>
    <property type="evidence" value="ECO:0007669"/>
    <property type="project" value="UniProtKB-KW"/>
</dbReference>
<organism evidence="4 5">
    <name type="scientific">Endozoicomonas montiporae CL-33</name>
    <dbReference type="NCBI Taxonomy" id="570277"/>
    <lineage>
        <taxon>Bacteria</taxon>
        <taxon>Pseudomonadati</taxon>
        <taxon>Pseudomonadota</taxon>
        <taxon>Gammaproteobacteria</taxon>
        <taxon>Oceanospirillales</taxon>
        <taxon>Endozoicomonadaceae</taxon>
        <taxon>Endozoicomonas</taxon>
    </lineage>
</organism>
<dbReference type="PANTHER" id="PTHR35561">
    <property type="entry name" value="RNA 2',3'-CYCLIC PHOSPHODIESTERASE"/>
    <property type="match status" value="1"/>
</dbReference>
<sequence length="249" mass="28170">MFSVQAKHRIMKYQMTREQHNTIHHPARYHVTSVSRAGSGTTSPITMSSTNMSSCGTSTGETIRAFVAVRLPLELAATLHKKAQNRAGDSLVHKMRWIAPQQQHITLHFLGECHQKQLEQYSKHLKSAFDRESAFSAMTGRYEVFPDANRPRVLALSMHSGQQLNSLARICEEAAVSCGLRQELRNFRPHVTLARFKQHHHVSPRHFFNMPSFRMSICEVVLMQSGTGPEGTTYRTLQTYPLQSLAQSA</sequence>
<evidence type="ECO:0000313" key="5">
    <source>
        <dbReference type="Proteomes" id="UP000071065"/>
    </source>
</evidence>
<dbReference type="Gene3D" id="3.90.1140.10">
    <property type="entry name" value="Cyclic phosphodiesterase"/>
    <property type="match status" value="1"/>
</dbReference>
<evidence type="ECO:0000256" key="1">
    <source>
        <dbReference type="ARBA" id="ARBA00022801"/>
    </source>
</evidence>
<dbReference type="SUPFAM" id="SSF55144">
    <property type="entry name" value="LigT-like"/>
    <property type="match status" value="1"/>
</dbReference>
<dbReference type="HAMAP" id="MF_01940">
    <property type="entry name" value="RNA_CPDase"/>
    <property type="match status" value="1"/>
</dbReference>
<dbReference type="EC" id="3.1.4.58" evidence="2"/>
<name>A0A142BEV0_9GAMM</name>
<comment type="similarity">
    <text evidence="2">Belongs to the 2H phosphoesterase superfamily. ThpR family.</text>
</comment>
<feature type="short sequence motif" description="HXTX 1" evidence="2">
    <location>
        <begin position="104"/>
        <end position="107"/>
    </location>
</feature>
<comment type="catalytic activity">
    <reaction evidence="2">
        <text>a 3'-end 2',3'-cyclophospho-ribonucleotide-RNA + H2O = a 3'-end 2'-phospho-ribonucleotide-RNA + H(+)</text>
        <dbReference type="Rhea" id="RHEA:11828"/>
        <dbReference type="Rhea" id="RHEA-COMP:10464"/>
        <dbReference type="Rhea" id="RHEA-COMP:17353"/>
        <dbReference type="ChEBI" id="CHEBI:15377"/>
        <dbReference type="ChEBI" id="CHEBI:15378"/>
        <dbReference type="ChEBI" id="CHEBI:83064"/>
        <dbReference type="ChEBI" id="CHEBI:173113"/>
        <dbReference type="EC" id="3.1.4.58"/>
    </reaction>
</comment>
<evidence type="ECO:0000256" key="3">
    <source>
        <dbReference type="SAM" id="MobiDB-lite"/>
    </source>
</evidence>
<dbReference type="Proteomes" id="UP000071065">
    <property type="component" value="Chromosome"/>
</dbReference>
<evidence type="ECO:0000256" key="2">
    <source>
        <dbReference type="HAMAP-Rule" id="MF_01940"/>
    </source>
</evidence>
<dbReference type="GO" id="GO:0008664">
    <property type="term" value="F:RNA 2',3'-cyclic 3'-phosphodiesterase activity"/>
    <property type="evidence" value="ECO:0007669"/>
    <property type="project" value="UniProtKB-EC"/>
</dbReference>
<dbReference type="OrthoDB" id="7061261at2"/>
<comment type="function">
    <text evidence="2">Hydrolyzes RNA 2',3'-cyclic phosphodiester to an RNA 2'-phosphomonoester.</text>
</comment>
<keyword evidence="1 2" id="KW-0378">Hydrolase</keyword>